<keyword evidence="4" id="KW-0808">Transferase</keyword>
<feature type="binding site" evidence="1">
    <location>
        <position position="11"/>
    </location>
    <ligand>
        <name>Zn(2+)</name>
        <dbReference type="ChEBI" id="CHEBI:29105"/>
    </ligand>
</feature>
<dbReference type="InterPro" id="IPR029063">
    <property type="entry name" value="SAM-dependent_MTases_sf"/>
</dbReference>
<evidence type="ECO:0000313" key="4">
    <source>
        <dbReference type="EMBL" id="SDP35495.1"/>
    </source>
</evidence>
<dbReference type="GO" id="GO:0046872">
    <property type="term" value="F:metal ion binding"/>
    <property type="evidence" value="ECO:0007669"/>
    <property type="project" value="UniProtKB-KW"/>
</dbReference>
<dbReference type="SUPFAM" id="SSF53335">
    <property type="entry name" value="S-adenosyl-L-methionine-dependent methyltransferases"/>
    <property type="match status" value="1"/>
</dbReference>
<feature type="binding site" evidence="1">
    <location>
        <position position="14"/>
    </location>
    <ligand>
        <name>Zn(2+)</name>
        <dbReference type="ChEBI" id="CHEBI:29105"/>
    </ligand>
</feature>
<evidence type="ECO:0000256" key="2">
    <source>
        <dbReference type="PIRSR" id="PIRSR018249-2"/>
    </source>
</evidence>
<feature type="domain" description="23S rRNA (guanine(745)-N(1))-methyltransferase N-terminal" evidence="3">
    <location>
        <begin position="10"/>
        <end position="44"/>
    </location>
</feature>
<dbReference type="Proteomes" id="UP000199651">
    <property type="component" value="Unassembled WGS sequence"/>
</dbReference>
<dbReference type="GO" id="GO:0032259">
    <property type="term" value="P:methylation"/>
    <property type="evidence" value="ECO:0007669"/>
    <property type="project" value="UniProtKB-KW"/>
</dbReference>
<dbReference type="STRING" id="504798.SAMN05421871_105240"/>
<sequence>MLADAVPFLACPLCGGALAIESGTLRCARSHSFDIARQGYVSLLRGASTFTGDTPEMVDARAAFLGVGHYAPIVEAIVDAARLGPGCVVDVGAGTGYYLAAVLDHFRDRIGLALDASKPALRRAARAHPLIGAVGCDAWQPLPVQPAAAGLVLNVFAPRNPAELRRILRPEGTLVVVAPTSRHLAELVSTLDLLAVEEDKQSRIDERLAPHFDLVEQTDREFSMTLSHHDVTTLVGMGPNAFHTVAAEFHERITALADPLTVTGSVTVSAYRPSGG</sequence>
<feature type="binding site" evidence="2">
    <location>
        <position position="183"/>
    </location>
    <ligand>
        <name>S-adenosyl-L-methionine</name>
        <dbReference type="ChEBI" id="CHEBI:59789"/>
    </ligand>
</feature>
<keyword evidence="1" id="KW-0862">Zinc</keyword>
<reference evidence="5" key="1">
    <citation type="submission" date="2016-10" db="EMBL/GenBank/DDBJ databases">
        <authorList>
            <person name="Varghese N."/>
            <person name="Submissions S."/>
        </authorList>
    </citation>
    <scope>NUCLEOTIDE SEQUENCE [LARGE SCALE GENOMIC DNA]</scope>
    <source>
        <strain evidence="5">IBRC-M 10655</strain>
    </source>
</reference>
<dbReference type="GO" id="GO:0008168">
    <property type="term" value="F:methyltransferase activity"/>
    <property type="evidence" value="ECO:0007669"/>
    <property type="project" value="UniProtKB-KW"/>
</dbReference>
<dbReference type="CDD" id="cd02440">
    <property type="entry name" value="AdoMet_MTases"/>
    <property type="match status" value="1"/>
</dbReference>
<dbReference type="PIRSF" id="PIRSF018249">
    <property type="entry name" value="MyrA_prd"/>
    <property type="match status" value="1"/>
</dbReference>
<feature type="binding site" evidence="2">
    <location>
        <position position="70"/>
    </location>
    <ligand>
        <name>S-adenosyl-L-methionine</name>
        <dbReference type="ChEBI" id="CHEBI:59789"/>
    </ligand>
</feature>
<feature type="binding site" evidence="1">
    <location>
        <position position="31"/>
    </location>
    <ligand>
        <name>Zn(2+)</name>
        <dbReference type="ChEBI" id="CHEBI:29105"/>
    </ligand>
</feature>
<dbReference type="RefSeq" id="WP_091378840.1">
    <property type="nucleotide sequence ID" value="NZ_FNDV01000005.1"/>
</dbReference>
<accession>A0A1H0S1J6</accession>
<dbReference type="InterPro" id="IPR016718">
    <property type="entry name" value="rRNA_m1G-MeTrfase_A_prd"/>
</dbReference>
<proteinExistence type="predicted"/>
<evidence type="ECO:0000259" key="3">
    <source>
        <dbReference type="Pfam" id="PF21302"/>
    </source>
</evidence>
<name>A0A1H0S1J6_9PSEU</name>
<dbReference type="Pfam" id="PF21302">
    <property type="entry name" value="Zn_ribbon_RlmA"/>
    <property type="match status" value="1"/>
</dbReference>
<protein>
    <submittedName>
        <fullName evidence="4">23S rRNA m(1)G-748 methyltransferase</fullName>
    </submittedName>
</protein>
<gene>
    <name evidence="4" type="ORF">SAMN05192558_108229</name>
</gene>
<evidence type="ECO:0000313" key="5">
    <source>
        <dbReference type="Proteomes" id="UP000199651"/>
    </source>
</evidence>
<evidence type="ECO:0000256" key="1">
    <source>
        <dbReference type="PIRSR" id="PIRSR018249-1"/>
    </source>
</evidence>
<organism evidence="4 5">
    <name type="scientific">Actinokineospora alba</name>
    <dbReference type="NCBI Taxonomy" id="504798"/>
    <lineage>
        <taxon>Bacteria</taxon>
        <taxon>Bacillati</taxon>
        <taxon>Actinomycetota</taxon>
        <taxon>Actinomycetes</taxon>
        <taxon>Pseudonocardiales</taxon>
        <taxon>Pseudonocardiaceae</taxon>
        <taxon>Actinokineospora</taxon>
    </lineage>
</organism>
<dbReference type="OrthoDB" id="108476at2"/>
<keyword evidence="4" id="KW-0489">Methyltransferase</keyword>
<keyword evidence="2" id="KW-0949">S-adenosyl-L-methionine</keyword>
<keyword evidence="1" id="KW-0479">Metal-binding</keyword>
<dbReference type="Gene3D" id="3.40.50.150">
    <property type="entry name" value="Vaccinia Virus protein VP39"/>
    <property type="match status" value="1"/>
</dbReference>
<dbReference type="EMBL" id="FNJB01000008">
    <property type="protein sequence ID" value="SDP35495.1"/>
    <property type="molecule type" value="Genomic_DNA"/>
</dbReference>
<feature type="binding site" evidence="1">
    <location>
        <position position="27"/>
    </location>
    <ligand>
        <name>Zn(2+)</name>
        <dbReference type="ChEBI" id="CHEBI:29105"/>
    </ligand>
</feature>
<feature type="binding site" evidence="2">
    <location>
        <begin position="95"/>
        <end position="96"/>
    </location>
    <ligand>
        <name>S-adenosyl-L-methionine</name>
        <dbReference type="ChEBI" id="CHEBI:59789"/>
    </ligand>
</feature>
<dbReference type="AlphaFoldDB" id="A0A1H0S1J6"/>
<keyword evidence="5" id="KW-1185">Reference proteome</keyword>
<dbReference type="InterPro" id="IPR048647">
    <property type="entry name" value="RlmA_N"/>
</dbReference>